<dbReference type="SMART" id="SM00421">
    <property type="entry name" value="HTH_LUXR"/>
    <property type="match status" value="1"/>
</dbReference>
<feature type="coiled-coil region" evidence="5">
    <location>
        <begin position="326"/>
        <end position="372"/>
    </location>
</feature>
<keyword evidence="6" id="KW-0812">Transmembrane</keyword>
<dbReference type="PRINTS" id="PR00038">
    <property type="entry name" value="HTHLUXR"/>
</dbReference>
<evidence type="ECO:0000256" key="5">
    <source>
        <dbReference type="SAM" id="Coils"/>
    </source>
</evidence>
<dbReference type="Proteomes" id="UP001595826">
    <property type="component" value="Unassembled WGS sequence"/>
</dbReference>
<evidence type="ECO:0000256" key="4">
    <source>
        <dbReference type="PROSITE-ProRule" id="PRU00339"/>
    </source>
</evidence>
<dbReference type="PROSITE" id="PS00622">
    <property type="entry name" value="HTH_LUXR_1"/>
    <property type="match status" value="1"/>
</dbReference>
<organism evidence="8 9">
    <name type="scientific">Polaribacter marinivivus</name>
    <dbReference type="NCBI Taxonomy" id="1524260"/>
    <lineage>
        <taxon>Bacteria</taxon>
        <taxon>Pseudomonadati</taxon>
        <taxon>Bacteroidota</taxon>
        <taxon>Flavobacteriia</taxon>
        <taxon>Flavobacteriales</taxon>
        <taxon>Flavobacteriaceae</taxon>
    </lineage>
</organism>
<dbReference type="CDD" id="cd06170">
    <property type="entry name" value="LuxR_C_like"/>
    <property type="match status" value="1"/>
</dbReference>
<keyword evidence="5" id="KW-0175">Coiled coil</keyword>
<name>A0ABV8R7D5_9FLAO</name>
<feature type="repeat" description="TPR" evidence="4">
    <location>
        <begin position="76"/>
        <end position="109"/>
    </location>
</feature>
<keyword evidence="3" id="KW-0804">Transcription</keyword>
<sequence length="427" mass="50688">MDSLIGVGEDEPRKIFKILDSLQQKILKKDLPLYTIESHFIKGCAYRYLSKYDSVMHHFNKVIDLAEKYGYKHYTTNVYRTLGDEYIDVGLYDKAIENYNKAIAIHKEFGDEIGAITCSYDGLIEFSEGKYEESNRIIKKKLPEFKKSLDAYVYFLGIIALNYRDLNQYDSAKVYIDKIPNNYLLDSYYNYHKNSLYTNYYLKKDDIDSARYYNKLIRAFSYDENHIITYYENELNIAKRNNNVQLQLQYADSIEKIRSTQLKKLKTDQISNTESLLQYEERIKEEKKRIFQNKIFFMITILGLLLIIYALFKRSKRNRIKQEHIIAKMQQQLQETVQELTKIKTKRIENSQEEIALKIEELSKKHDLTERETDVLVQITKGLNNQQIAHKLFVSVSTVKFHTNNLYSKLDINRRTEISSKLMYSKK</sequence>
<evidence type="ECO:0000313" key="8">
    <source>
        <dbReference type="EMBL" id="MFC4267878.1"/>
    </source>
</evidence>
<dbReference type="InterPro" id="IPR000792">
    <property type="entry name" value="Tscrpt_reg_LuxR_C"/>
</dbReference>
<dbReference type="RefSeq" id="WP_377408020.1">
    <property type="nucleotide sequence ID" value="NZ_JBHSCY010000001.1"/>
</dbReference>
<evidence type="ECO:0000256" key="2">
    <source>
        <dbReference type="ARBA" id="ARBA00023125"/>
    </source>
</evidence>
<reference evidence="9" key="1">
    <citation type="journal article" date="2019" name="Int. J. Syst. Evol. Microbiol.">
        <title>The Global Catalogue of Microorganisms (GCM) 10K type strain sequencing project: providing services to taxonomists for standard genome sequencing and annotation.</title>
        <authorList>
            <consortium name="The Broad Institute Genomics Platform"/>
            <consortium name="The Broad Institute Genome Sequencing Center for Infectious Disease"/>
            <person name="Wu L."/>
            <person name="Ma J."/>
        </authorList>
    </citation>
    <scope>NUCLEOTIDE SEQUENCE [LARGE SCALE GENOMIC DNA]</scope>
    <source>
        <strain evidence="9">CECT 8655</strain>
    </source>
</reference>
<dbReference type="PANTHER" id="PTHR44688:SF16">
    <property type="entry name" value="DNA-BINDING TRANSCRIPTIONAL ACTIVATOR DEVR_DOSR"/>
    <property type="match status" value="1"/>
</dbReference>
<comment type="caution">
    <text evidence="8">The sequence shown here is derived from an EMBL/GenBank/DDBJ whole genome shotgun (WGS) entry which is preliminary data.</text>
</comment>
<accession>A0ABV8R7D5</accession>
<dbReference type="Gene3D" id="1.10.10.10">
    <property type="entry name" value="Winged helix-like DNA-binding domain superfamily/Winged helix DNA-binding domain"/>
    <property type="match status" value="1"/>
</dbReference>
<feature type="domain" description="HTH luxR-type" evidence="7">
    <location>
        <begin position="361"/>
        <end position="426"/>
    </location>
</feature>
<dbReference type="Pfam" id="PF00196">
    <property type="entry name" value="GerE"/>
    <property type="match status" value="1"/>
</dbReference>
<dbReference type="SMART" id="SM00028">
    <property type="entry name" value="TPR"/>
    <property type="match status" value="2"/>
</dbReference>
<protein>
    <submittedName>
        <fullName evidence="8">LuxR C-terminal-related transcriptional regulator</fullName>
    </submittedName>
</protein>
<proteinExistence type="predicted"/>
<dbReference type="InterPro" id="IPR036388">
    <property type="entry name" value="WH-like_DNA-bd_sf"/>
</dbReference>
<dbReference type="EMBL" id="JBHSCY010000001">
    <property type="protein sequence ID" value="MFC4267878.1"/>
    <property type="molecule type" value="Genomic_DNA"/>
</dbReference>
<dbReference type="SUPFAM" id="SSF48452">
    <property type="entry name" value="TPR-like"/>
    <property type="match status" value="1"/>
</dbReference>
<keyword evidence="9" id="KW-1185">Reference proteome</keyword>
<dbReference type="InterPro" id="IPR016032">
    <property type="entry name" value="Sig_transdc_resp-reg_C-effctor"/>
</dbReference>
<evidence type="ECO:0000259" key="7">
    <source>
        <dbReference type="PROSITE" id="PS50043"/>
    </source>
</evidence>
<dbReference type="InterPro" id="IPR019734">
    <property type="entry name" value="TPR_rpt"/>
</dbReference>
<keyword evidence="6" id="KW-1133">Transmembrane helix</keyword>
<keyword evidence="2" id="KW-0238">DNA-binding</keyword>
<evidence type="ECO:0000256" key="3">
    <source>
        <dbReference type="ARBA" id="ARBA00023163"/>
    </source>
</evidence>
<evidence type="ECO:0000313" key="9">
    <source>
        <dbReference type="Proteomes" id="UP001595826"/>
    </source>
</evidence>
<dbReference type="InterPro" id="IPR011990">
    <property type="entry name" value="TPR-like_helical_dom_sf"/>
</dbReference>
<keyword evidence="1" id="KW-0805">Transcription regulation</keyword>
<keyword evidence="6" id="KW-0472">Membrane</keyword>
<dbReference type="PROSITE" id="PS50043">
    <property type="entry name" value="HTH_LUXR_2"/>
    <property type="match status" value="1"/>
</dbReference>
<dbReference type="Pfam" id="PF13181">
    <property type="entry name" value="TPR_8"/>
    <property type="match status" value="1"/>
</dbReference>
<feature type="transmembrane region" description="Helical" evidence="6">
    <location>
        <begin position="295"/>
        <end position="312"/>
    </location>
</feature>
<dbReference type="Gene3D" id="1.25.40.10">
    <property type="entry name" value="Tetratricopeptide repeat domain"/>
    <property type="match status" value="1"/>
</dbReference>
<keyword evidence="4" id="KW-0802">TPR repeat</keyword>
<dbReference type="PROSITE" id="PS50005">
    <property type="entry name" value="TPR"/>
    <property type="match status" value="1"/>
</dbReference>
<dbReference type="PANTHER" id="PTHR44688">
    <property type="entry name" value="DNA-BINDING TRANSCRIPTIONAL ACTIVATOR DEVR_DOSR"/>
    <property type="match status" value="1"/>
</dbReference>
<dbReference type="SUPFAM" id="SSF46894">
    <property type="entry name" value="C-terminal effector domain of the bipartite response regulators"/>
    <property type="match status" value="1"/>
</dbReference>
<evidence type="ECO:0000256" key="1">
    <source>
        <dbReference type="ARBA" id="ARBA00023015"/>
    </source>
</evidence>
<evidence type="ECO:0000256" key="6">
    <source>
        <dbReference type="SAM" id="Phobius"/>
    </source>
</evidence>
<gene>
    <name evidence="8" type="ORF">ACFOWD_03075</name>
</gene>